<evidence type="ECO:0000256" key="4">
    <source>
        <dbReference type="PROSITE-ProRule" id="PRU00433"/>
    </source>
</evidence>
<dbReference type="OrthoDB" id="9811281at2"/>
<evidence type="ECO:0000256" key="1">
    <source>
        <dbReference type="ARBA" id="ARBA00022617"/>
    </source>
</evidence>
<feature type="chain" id="PRO_5001653198" evidence="5">
    <location>
        <begin position="26"/>
        <end position="304"/>
    </location>
</feature>
<dbReference type="PROSITE" id="PS51007">
    <property type="entry name" value="CYTC"/>
    <property type="match status" value="2"/>
</dbReference>
<evidence type="ECO:0000256" key="3">
    <source>
        <dbReference type="ARBA" id="ARBA00023004"/>
    </source>
</evidence>
<dbReference type="Pfam" id="PF00034">
    <property type="entry name" value="Cytochrom_C"/>
    <property type="match status" value="1"/>
</dbReference>
<dbReference type="PANTHER" id="PTHR35008">
    <property type="entry name" value="BLL4482 PROTEIN-RELATED"/>
    <property type="match status" value="1"/>
</dbReference>
<dbReference type="GO" id="GO:0020037">
    <property type="term" value="F:heme binding"/>
    <property type="evidence" value="ECO:0007669"/>
    <property type="project" value="InterPro"/>
</dbReference>
<feature type="domain" description="Cytochrome c" evidence="6">
    <location>
        <begin position="193"/>
        <end position="302"/>
    </location>
</feature>
<keyword evidence="8" id="KW-1185">Reference proteome</keyword>
<name>A0A068SL66_NEOGA</name>
<dbReference type="InterPro" id="IPR051459">
    <property type="entry name" value="Cytochrome_c-type_DH"/>
</dbReference>
<dbReference type="KEGG" id="ngg:RG540_CH07730"/>
<dbReference type="Proteomes" id="UP000028181">
    <property type="component" value="Chromosome I"/>
</dbReference>
<evidence type="ECO:0000313" key="7">
    <source>
        <dbReference type="EMBL" id="CDN46962.1"/>
    </source>
</evidence>
<evidence type="ECO:0000256" key="5">
    <source>
        <dbReference type="SAM" id="SignalP"/>
    </source>
</evidence>
<dbReference type="HOGENOM" id="CLU_028594_2_1_5"/>
<dbReference type="SUPFAM" id="SSF46626">
    <property type="entry name" value="Cytochrome c"/>
    <property type="match status" value="2"/>
</dbReference>
<dbReference type="eggNOG" id="COG2010">
    <property type="taxonomic scope" value="Bacteria"/>
</dbReference>
<dbReference type="InterPro" id="IPR009056">
    <property type="entry name" value="Cyt_c-like_dom"/>
</dbReference>
<evidence type="ECO:0000259" key="6">
    <source>
        <dbReference type="PROSITE" id="PS51007"/>
    </source>
</evidence>
<keyword evidence="1 4" id="KW-0349">Heme</keyword>
<dbReference type="Gene3D" id="1.10.760.10">
    <property type="entry name" value="Cytochrome c-like domain"/>
    <property type="match status" value="2"/>
</dbReference>
<feature type="domain" description="Cytochrome c" evidence="6">
    <location>
        <begin position="43"/>
        <end position="151"/>
    </location>
</feature>
<proteinExistence type="predicted"/>
<dbReference type="GO" id="GO:0046872">
    <property type="term" value="F:metal ion binding"/>
    <property type="evidence" value="ECO:0007669"/>
    <property type="project" value="UniProtKB-KW"/>
</dbReference>
<dbReference type="GeneID" id="24255548"/>
<evidence type="ECO:0000313" key="8">
    <source>
        <dbReference type="Proteomes" id="UP000028181"/>
    </source>
</evidence>
<dbReference type="EMBL" id="HG938353">
    <property type="protein sequence ID" value="CDN46962.1"/>
    <property type="molecule type" value="Genomic_DNA"/>
</dbReference>
<dbReference type="PANTHER" id="PTHR35008:SF8">
    <property type="entry name" value="ALCOHOL DEHYDROGENASE CYTOCHROME C SUBUNIT"/>
    <property type="match status" value="1"/>
</dbReference>
<gene>
    <name evidence="7" type="ORF">RG540_CH07730</name>
</gene>
<protein>
    <submittedName>
        <fullName evidence="7">Diheme cytochrome c-type</fullName>
    </submittedName>
</protein>
<keyword evidence="2 4" id="KW-0479">Metal-binding</keyword>
<organism evidence="7 8">
    <name type="scientific">Neorhizobium galegae bv. orientalis str. HAMBI 540</name>
    <dbReference type="NCBI Taxonomy" id="1028800"/>
    <lineage>
        <taxon>Bacteria</taxon>
        <taxon>Pseudomonadati</taxon>
        <taxon>Pseudomonadota</taxon>
        <taxon>Alphaproteobacteria</taxon>
        <taxon>Hyphomicrobiales</taxon>
        <taxon>Rhizobiaceae</taxon>
        <taxon>Rhizobium/Agrobacterium group</taxon>
        <taxon>Neorhizobium</taxon>
    </lineage>
</organism>
<keyword evidence="5" id="KW-0732">Signal</keyword>
<keyword evidence="3 4" id="KW-0408">Iron</keyword>
<reference evidence="8" key="1">
    <citation type="journal article" date="2014" name="BMC Genomics">
        <title>Genome sequencing of two Neorhizobium galegae strains reveals a noeT gene responsible for the unusual acetylation of the nodulation factors.</title>
        <authorList>
            <person name="Osterman J."/>
            <person name="Marsh J."/>
            <person name="Laine P.K."/>
            <person name="Zeng Z."/>
            <person name="Alatalo E."/>
            <person name="Sullivan J.T."/>
            <person name="Young J.P."/>
            <person name="Thomas-Oates J."/>
            <person name="Paulin L."/>
            <person name="Lindstrom K."/>
        </authorList>
    </citation>
    <scope>NUCLEOTIDE SEQUENCE [LARGE SCALE GENOMIC DNA]</scope>
    <source>
        <strain evidence="8">HAMBI 540</strain>
    </source>
</reference>
<evidence type="ECO:0000256" key="2">
    <source>
        <dbReference type="ARBA" id="ARBA00022723"/>
    </source>
</evidence>
<dbReference type="PATRIC" id="fig|1028800.3.peg.780"/>
<feature type="signal peptide" evidence="5">
    <location>
        <begin position="1"/>
        <end position="25"/>
    </location>
</feature>
<dbReference type="InterPro" id="IPR036909">
    <property type="entry name" value="Cyt_c-like_dom_sf"/>
</dbReference>
<dbReference type="AlphaFoldDB" id="A0A068SL66"/>
<dbReference type="GO" id="GO:0009055">
    <property type="term" value="F:electron transfer activity"/>
    <property type="evidence" value="ECO:0007669"/>
    <property type="project" value="InterPro"/>
</dbReference>
<accession>A0A068SL66</accession>
<dbReference type="RefSeq" id="WP_038584768.1">
    <property type="nucleotide sequence ID" value="NZ_HG938353.1"/>
</dbReference>
<sequence length="304" mass="31878">MASILSKILAAGVVVIAAGAATAWALTKPDPYPDSHWAGLGAPDLAKGEQLFWAGGCAGCHAATGATGDALKVLSGGRPLPSPFGTFHIPNISPDPKAGIGDWTLAQFGNATTRGVGPDGKHLFPSFPYGSYSRLSAKDVNDLFGYLKTLPASTNVAPPHELPFPFNIRLAVGGWKFLYFSDQPRVQLASADDKVRRGQFLVEGPGHCGECHTPRDATGGFLPDRWLAGGPNPEGKGTIPNITPGSKDIGSWSESDIAGYLETGFTPDFDTVGGSMVEVQQNLAHLPKSDLEAIAAYLKTVPSR</sequence>